<dbReference type="eggNOG" id="ENOG5030TB2">
    <property type="taxonomic scope" value="Bacteria"/>
</dbReference>
<dbReference type="EMBL" id="ACDP02000029">
    <property type="protein sequence ID" value="EEO27176.1"/>
    <property type="molecule type" value="Genomic_DNA"/>
</dbReference>
<organism evidence="1 2">
    <name type="scientific">Oxalobacter paraformigenes</name>
    <dbReference type="NCBI Taxonomy" id="556268"/>
    <lineage>
        <taxon>Bacteria</taxon>
        <taxon>Pseudomonadati</taxon>
        <taxon>Pseudomonadota</taxon>
        <taxon>Betaproteobacteria</taxon>
        <taxon>Burkholderiales</taxon>
        <taxon>Oxalobacteraceae</taxon>
        <taxon>Oxalobacter</taxon>
    </lineage>
</organism>
<sequence length="172" mass="19002">MKLKEVIKRLGELENVEARAGWFESARYDDGTPVAKVALWQEYGVPERSIPPRPFLRPTIAEKKEEWTKDAAQVIKGVLSGQINAEQGMTVIAQKAAADIRQTISRVDSPPLSPITLLLRQWRKEGKEITGRTVGEAARAVHRGERAEGVSTQPLNDTGYMIATLTGLAVKK</sequence>
<evidence type="ECO:0000313" key="1">
    <source>
        <dbReference type="EMBL" id="EEO27176.1"/>
    </source>
</evidence>
<name>C3X1U0_9BURK</name>
<dbReference type="HOGENOM" id="CLU_096367_1_1_4"/>
<comment type="caution">
    <text evidence="1">The sequence shown here is derived from an EMBL/GenBank/DDBJ whole genome shotgun (WGS) entry which is preliminary data.</text>
</comment>
<dbReference type="AlphaFoldDB" id="C3X1U0"/>
<dbReference type="RefSeq" id="WP_005876058.1">
    <property type="nucleotide sequence ID" value="NZ_CABMNL010000001.1"/>
</dbReference>
<evidence type="ECO:0000313" key="2">
    <source>
        <dbReference type="Proteomes" id="UP000003973"/>
    </source>
</evidence>
<protein>
    <submittedName>
        <fullName evidence="1">Uncharacterized protein</fullName>
    </submittedName>
</protein>
<accession>C3X1U0</accession>
<proteinExistence type="predicted"/>
<dbReference type="Proteomes" id="UP000003973">
    <property type="component" value="Unassembled WGS sequence"/>
</dbReference>
<reference evidence="1" key="1">
    <citation type="submission" date="2011-10" db="EMBL/GenBank/DDBJ databases">
        <title>The Genome Sequence of Oxalobacter formigenes HOxBLS.</title>
        <authorList>
            <consortium name="The Broad Institute Genome Sequencing Platform"/>
            <person name="Earl A."/>
            <person name="Ward D."/>
            <person name="Feldgarden M."/>
            <person name="Gevers D."/>
            <person name="Allison M.J."/>
            <person name="Humphrey S."/>
            <person name="Young S.K."/>
            <person name="Zeng Q."/>
            <person name="Gargeya S."/>
            <person name="Fitzgerald M."/>
            <person name="Haas B."/>
            <person name="Abouelleil A."/>
            <person name="Alvarado L."/>
            <person name="Arachchi H.M."/>
            <person name="Berlin A."/>
            <person name="Brown A."/>
            <person name="Chapman S.B."/>
            <person name="Chen Z."/>
            <person name="Dunbar C."/>
            <person name="Freedman E."/>
            <person name="Gearin G."/>
            <person name="Goldberg J."/>
            <person name="Griggs A."/>
            <person name="Gujja S."/>
            <person name="Heiman D."/>
            <person name="Howarth C."/>
            <person name="Larson L."/>
            <person name="Lui A."/>
            <person name="MacDonald P.J.P."/>
            <person name="Montmayeur A."/>
            <person name="Murphy C."/>
            <person name="Neiman D."/>
            <person name="Pearson M."/>
            <person name="Priest M."/>
            <person name="Roberts A."/>
            <person name="Saif S."/>
            <person name="Shea T."/>
            <person name="Shenoy N."/>
            <person name="Sisk P."/>
            <person name="Stolte C."/>
            <person name="Sykes S."/>
            <person name="Wortman J."/>
            <person name="Nusbaum C."/>
            <person name="Birren B."/>
        </authorList>
    </citation>
    <scope>NUCLEOTIDE SEQUENCE [LARGE SCALE GENOMIC DNA]</scope>
    <source>
        <strain evidence="1">HOxBLS</strain>
    </source>
</reference>
<keyword evidence="2" id="KW-1185">Reference proteome</keyword>
<gene>
    <name evidence="1" type="ORF">OFAG_00329</name>
</gene>